<dbReference type="KEGG" id="nnv:QNH39_20630"/>
<evidence type="ECO:0000313" key="12">
    <source>
        <dbReference type="EMBL" id="WHY85030.1"/>
    </source>
</evidence>
<keyword evidence="4" id="KW-0808">Transferase</keyword>
<keyword evidence="6 12" id="KW-0418">Kinase</keyword>
<dbReference type="PROSITE" id="PS50146">
    <property type="entry name" value="DAGK"/>
    <property type="match status" value="1"/>
</dbReference>
<feature type="domain" description="DAGKc" evidence="11">
    <location>
        <begin position="1"/>
        <end position="136"/>
    </location>
</feature>
<gene>
    <name evidence="12" type="ORF">QNH39_20630</name>
</gene>
<dbReference type="GO" id="GO:0016301">
    <property type="term" value="F:kinase activity"/>
    <property type="evidence" value="ECO:0007669"/>
    <property type="project" value="UniProtKB-KW"/>
</dbReference>
<dbReference type="RefSeq" id="WP_066090932.1">
    <property type="nucleotide sequence ID" value="NZ_CP126114.1"/>
</dbReference>
<dbReference type="InterPro" id="IPR001206">
    <property type="entry name" value="Diacylglycerol_kinase_cat_dom"/>
</dbReference>
<comment type="cofactor">
    <cofactor evidence="1">
        <name>Mg(2+)</name>
        <dbReference type="ChEBI" id="CHEBI:18420"/>
    </cofactor>
</comment>
<evidence type="ECO:0000256" key="10">
    <source>
        <dbReference type="ARBA" id="ARBA00023264"/>
    </source>
</evidence>
<keyword evidence="7" id="KW-0067">ATP-binding</keyword>
<dbReference type="InterPro" id="IPR016064">
    <property type="entry name" value="NAD/diacylglycerol_kinase_sf"/>
</dbReference>
<evidence type="ECO:0000256" key="8">
    <source>
        <dbReference type="ARBA" id="ARBA00023098"/>
    </source>
</evidence>
<comment type="similarity">
    <text evidence="2">Belongs to the diacylglycerol/lipid kinase family.</text>
</comment>
<evidence type="ECO:0000256" key="7">
    <source>
        <dbReference type="ARBA" id="ARBA00022840"/>
    </source>
</evidence>
<accession>A0AA95MN77</accession>
<name>A0AA95MN77_9BACI</name>
<proteinExistence type="inferred from homology"/>
<evidence type="ECO:0000259" key="11">
    <source>
        <dbReference type="PROSITE" id="PS50146"/>
    </source>
</evidence>
<keyword evidence="5" id="KW-0547">Nucleotide-binding</keyword>
<dbReference type="AlphaFoldDB" id="A0AA95MN77"/>
<dbReference type="InterPro" id="IPR005218">
    <property type="entry name" value="Diacylglycerol/lipid_kinase"/>
</dbReference>
<evidence type="ECO:0000256" key="5">
    <source>
        <dbReference type="ARBA" id="ARBA00022741"/>
    </source>
</evidence>
<dbReference type="InterPro" id="IPR017438">
    <property type="entry name" value="ATP-NAD_kinase_N"/>
</dbReference>
<dbReference type="Proteomes" id="UP001178288">
    <property type="component" value="Chromosome"/>
</dbReference>
<keyword evidence="3" id="KW-0444">Lipid biosynthesis</keyword>
<dbReference type="Gene3D" id="2.60.200.40">
    <property type="match status" value="1"/>
</dbReference>
<evidence type="ECO:0000256" key="2">
    <source>
        <dbReference type="ARBA" id="ARBA00005983"/>
    </source>
</evidence>
<dbReference type="GO" id="GO:0005524">
    <property type="term" value="F:ATP binding"/>
    <property type="evidence" value="ECO:0007669"/>
    <property type="project" value="UniProtKB-KW"/>
</dbReference>
<dbReference type="Gene3D" id="3.40.50.10330">
    <property type="entry name" value="Probable inorganic polyphosphate/atp-NAD kinase, domain 1"/>
    <property type="match status" value="1"/>
</dbReference>
<keyword evidence="13" id="KW-1185">Reference proteome</keyword>
<evidence type="ECO:0000256" key="6">
    <source>
        <dbReference type="ARBA" id="ARBA00022777"/>
    </source>
</evidence>
<dbReference type="PANTHER" id="PTHR12358">
    <property type="entry name" value="SPHINGOSINE KINASE"/>
    <property type="match status" value="1"/>
</dbReference>
<dbReference type="EMBL" id="CP126114">
    <property type="protein sequence ID" value="WHY85030.1"/>
    <property type="molecule type" value="Genomic_DNA"/>
</dbReference>
<dbReference type="NCBIfam" id="TIGR00147">
    <property type="entry name" value="YegS/Rv2252/BmrU family lipid kinase"/>
    <property type="match status" value="1"/>
</dbReference>
<sequence>MKDIYFIINPKARNGHCLKIWGKIEAQLKTEQISYLAFFTEYPGHAKKLAHQIADNKNDNEKIIIAVGGDGTIHEVMNGVIKHKNITLGFIPGGSGNDFSRGFQIPSDPLEALEVLLRLMKQEPAFIDAGKMTLEDQSEHYFINNMGAGFDAIISYEVNQSQIKGWLNKLSLGRLVYVYFLLKKLFTYQTATIDLSIDGQKHIFEKTWFVTVSNQPYYGGGMKIAPEAEPDDGQLDITVVHQLARWKLLLVFISVFWGKHIHFKEVKTFKGRVVSIQSATSLYVHGDGEHIGYTPLNIEIQVKGLQVLTRRGRKVNLDLKERGANDHH</sequence>
<keyword evidence="9" id="KW-0594">Phospholipid biosynthesis</keyword>
<dbReference type="PANTHER" id="PTHR12358:SF54">
    <property type="entry name" value="SPHINGOSINE KINASE RELATED PROTEIN"/>
    <property type="match status" value="1"/>
</dbReference>
<evidence type="ECO:0000256" key="4">
    <source>
        <dbReference type="ARBA" id="ARBA00022679"/>
    </source>
</evidence>
<keyword evidence="10" id="KW-1208">Phospholipid metabolism</keyword>
<dbReference type="InterPro" id="IPR045540">
    <property type="entry name" value="YegS/DAGK_C"/>
</dbReference>
<evidence type="ECO:0000256" key="9">
    <source>
        <dbReference type="ARBA" id="ARBA00023209"/>
    </source>
</evidence>
<reference evidence="12" key="1">
    <citation type="submission" date="2023-05" db="EMBL/GenBank/DDBJ databases">
        <title>Comparative genomics of Bacillaceae isolates and their secondary metabolite potential.</title>
        <authorList>
            <person name="Song L."/>
            <person name="Nielsen L.J."/>
            <person name="Mohite O."/>
            <person name="Xu X."/>
            <person name="Weber T."/>
            <person name="Kovacs A.T."/>
        </authorList>
    </citation>
    <scope>NUCLEOTIDE SEQUENCE</scope>
    <source>
        <strain evidence="12">XLM17</strain>
    </source>
</reference>
<dbReference type="SUPFAM" id="SSF111331">
    <property type="entry name" value="NAD kinase/diacylglycerol kinase-like"/>
    <property type="match status" value="1"/>
</dbReference>
<evidence type="ECO:0000256" key="3">
    <source>
        <dbReference type="ARBA" id="ARBA00022516"/>
    </source>
</evidence>
<dbReference type="InterPro" id="IPR050187">
    <property type="entry name" value="Lipid_Phosphate_FormReg"/>
</dbReference>
<protein>
    <submittedName>
        <fullName evidence="12">Diacylglycerol kinase family lipid kinase</fullName>
    </submittedName>
</protein>
<dbReference type="SMART" id="SM00046">
    <property type="entry name" value="DAGKc"/>
    <property type="match status" value="1"/>
</dbReference>
<organism evidence="12 13">
    <name type="scientific">Neobacillus novalis</name>
    <dbReference type="NCBI Taxonomy" id="220687"/>
    <lineage>
        <taxon>Bacteria</taxon>
        <taxon>Bacillati</taxon>
        <taxon>Bacillota</taxon>
        <taxon>Bacilli</taxon>
        <taxon>Bacillales</taxon>
        <taxon>Bacillaceae</taxon>
        <taxon>Neobacillus</taxon>
    </lineage>
</organism>
<dbReference type="GO" id="GO:0008654">
    <property type="term" value="P:phospholipid biosynthetic process"/>
    <property type="evidence" value="ECO:0007669"/>
    <property type="project" value="UniProtKB-KW"/>
</dbReference>
<keyword evidence="8" id="KW-0443">Lipid metabolism</keyword>
<dbReference type="Pfam" id="PF19279">
    <property type="entry name" value="YegS_C"/>
    <property type="match status" value="1"/>
</dbReference>
<evidence type="ECO:0000256" key="1">
    <source>
        <dbReference type="ARBA" id="ARBA00001946"/>
    </source>
</evidence>
<dbReference type="Pfam" id="PF00781">
    <property type="entry name" value="DAGK_cat"/>
    <property type="match status" value="1"/>
</dbReference>
<evidence type="ECO:0000313" key="13">
    <source>
        <dbReference type="Proteomes" id="UP001178288"/>
    </source>
</evidence>